<keyword evidence="1" id="KW-0812">Transmembrane</keyword>
<name>A0ABS8EMZ1_9FLAO</name>
<feature type="transmembrane region" description="Helical" evidence="1">
    <location>
        <begin position="77"/>
        <end position="97"/>
    </location>
</feature>
<dbReference type="InterPro" id="IPR022134">
    <property type="entry name" value="DUF3667"/>
</dbReference>
<sequence length="367" mass="42946">METKTPTCQNCEKPYEEGFEFCPHCGQKTNEDLTIGVLFYNTISNYFSFDARFLKSFIPLMFRPGYLARKFLEGKRLLFLHPAQMYLFVSVIFFFILSFSTREFVARADKVNKDVVNSDKVNKTLDSMQLEKVALDSIKTSKVIKSIKDNKELLGLTDEDFKASDSIINAAIANNNSGPSFAWDFNEKKVDSLISINAEEKLIFKEMGMKDDVEEDGFQYKFFKYMLDRKKDRGKGFGSVIQGFFDAIPISMFFLLPMFALFLKLFYFRSGTYAHHLVFSFYYFSYLFTTLSLIFGINRFIYDIPNWIDWLVALSAFLYFYIALLNFYKRNWFFTLIKSSIITFLFFMAVIPVALLIIAFTLYWEIN</sequence>
<reference evidence="2" key="1">
    <citation type="submission" date="2021-03" db="EMBL/GenBank/DDBJ databases">
        <authorList>
            <person name="Ping X."/>
        </authorList>
    </citation>
    <scope>NUCLEOTIDE SEQUENCE</scope>
    <source>
        <strain evidence="2">E313</strain>
    </source>
</reference>
<proteinExistence type="predicted"/>
<feature type="transmembrane region" description="Helical" evidence="1">
    <location>
        <begin position="307"/>
        <end position="328"/>
    </location>
</feature>
<feature type="transmembrane region" description="Helical" evidence="1">
    <location>
        <begin position="340"/>
        <end position="364"/>
    </location>
</feature>
<dbReference type="Pfam" id="PF12412">
    <property type="entry name" value="DUF3667"/>
    <property type="match status" value="1"/>
</dbReference>
<dbReference type="EMBL" id="JAFMPT010000009">
    <property type="protein sequence ID" value="MCC1484600.1"/>
    <property type="molecule type" value="Genomic_DNA"/>
</dbReference>
<reference evidence="2" key="2">
    <citation type="submission" date="2021-10" db="EMBL/GenBank/DDBJ databases">
        <title>Genome of Winogradskyella sp. E313.</title>
        <authorList>
            <person name="Zhou Y."/>
        </authorList>
    </citation>
    <scope>NUCLEOTIDE SEQUENCE</scope>
    <source>
        <strain evidence="2">E313</strain>
    </source>
</reference>
<feature type="transmembrane region" description="Helical" evidence="1">
    <location>
        <begin position="279"/>
        <end position="301"/>
    </location>
</feature>
<evidence type="ECO:0000313" key="3">
    <source>
        <dbReference type="Proteomes" id="UP000778797"/>
    </source>
</evidence>
<protein>
    <submittedName>
        <fullName evidence="2">DUF3667 domain-containing protein</fullName>
    </submittedName>
</protein>
<feature type="transmembrane region" description="Helical" evidence="1">
    <location>
        <begin position="247"/>
        <end position="267"/>
    </location>
</feature>
<dbReference type="Proteomes" id="UP000778797">
    <property type="component" value="Unassembled WGS sequence"/>
</dbReference>
<dbReference type="RefSeq" id="WP_227477048.1">
    <property type="nucleotide sequence ID" value="NZ_JAFMPT010000009.1"/>
</dbReference>
<evidence type="ECO:0000313" key="2">
    <source>
        <dbReference type="EMBL" id="MCC1484600.1"/>
    </source>
</evidence>
<keyword evidence="1" id="KW-0472">Membrane</keyword>
<comment type="caution">
    <text evidence="2">The sequence shown here is derived from an EMBL/GenBank/DDBJ whole genome shotgun (WGS) entry which is preliminary data.</text>
</comment>
<keyword evidence="1" id="KW-1133">Transmembrane helix</keyword>
<organism evidence="2 3">
    <name type="scientific">Winogradskyella immobilis</name>
    <dbReference type="NCBI Taxonomy" id="2816852"/>
    <lineage>
        <taxon>Bacteria</taxon>
        <taxon>Pseudomonadati</taxon>
        <taxon>Bacteroidota</taxon>
        <taxon>Flavobacteriia</taxon>
        <taxon>Flavobacteriales</taxon>
        <taxon>Flavobacteriaceae</taxon>
        <taxon>Winogradskyella</taxon>
    </lineage>
</organism>
<keyword evidence="3" id="KW-1185">Reference proteome</keyword>
<evidence type="ECO:0000256" key="1">
    <source>
        <dbReference type="SAM" id="Phobius"/>
    </source>
</evidence>
<gene>
    <name evidence="2" type="ORF">J1C55_08375</name>
</gene>
<accession>A0ABS8EMZ1</accession>